<dbReference type="InterPro" id="IPR020012">
    <property type="entry name" value="LysM_FimV"/>
</dbReference>
<feature type="chain" id="PRO_5036790729" description="FimV N-terminal domain-containing protein" evidence="2">
    <location>
        <begin position="21"/>
        <end position="442"/>
    </location>
</feature>
<keyword evidence="1" id="KW-0472">Membrane</keyword>
<protein>
    <recommendedName>
        <fullName evidence="5">FimV N-terminal domain-containing protein</fullName>
    </recommendedName>
</protein>
<feature type="signal peptide" evidence="2">
    <location>
        <begin position="1"/>
        <end position="20"/>
    </location>
</feature>
<keyword evidence="2" id="KW-0732">Signal</keyword>
<evidence type="ECO:0000313" key="4">
    <source>
        <dbReference type="Proteomes" id="UP000711391"/>
    </source>
</evidence>
<organism evidence="3 4">
    <name type="scientific">SAR86 cluster bacterium</name>
    <dbReference type="NCBI Taxonomy" id="2030880"/>
    <lineage>
        <taxon>Bacteria</taxon>
        <taxon>Pseudomonadati</taxon>
        <taxon>Pseudomonadota</taxon>
        <taxon>Gammaproteobacteria</taxon>
        <taxon>SAR86 cluster</taxon>
    </lineage>
</organism>
<evidence type="ECO:0000256" key="2">
    <source>
        <dbReference type="SAM" id="SignalP"/>
    </source>
</evidence>
<evidence type="ECO:0000313" key="3">
    <source>
        <dbReference type="EMBL" id="MBL6818129.1"/>
    </source>
</evidence>
<dbReference type="InterPro" id="IPR020011">
    <property type="entry name" value="FimV_C"/>
</dbReference>
<evidence type="ECO:0000256" key="1">
    <source>
        <dbReference type="SAM" id="Phobius"/>
    </source>
</evidence>
<keyword evidence="1" id="KW-1133">Transmembrane helix</keyword>
<dbReference type="Gene3D" id="1.20.58.2200">
    <property type="match status" value="1"/>
</dbReference>
<evidence type="ECO:0008006" key="5">
    <source>
        <dbReference type="Google" id="ProtNLM"/>
    </source>
</evidence>
<comment type="caution">
    <text evidence="3">The sequence shown here is derived from an EMBL/GenBank/DDBJ whole genome shotgun (WGS) entry which is preliminary data.</text>
</comment>
<dbReference type="NCBIfam" id="TIGR03505">
    <property type="entry name" value="FimV_core"/>
    <property type="match status" value="1"/>
</dbReference>
<accession>A0A937ID80</accession>
<sequence length="442" mass="50052">MLRALFTLFFLITVNITADALLSSPKLTLNSQGERVIEFKIQNSRISDDDILLKEYKSDEPLNQTYIAYTLLEDFSNYKTYSIVLSNSYDANYFNFKLVIKNELAKDIFIFLPSKINSSLQKNVPSKPLKPNIENTRKSNEETITIQPTISENIVDEKIDESTKLLIASEITTMWSIASNIQEESSDISIYQIMWSIYLGNKDAFIDGNINLVRNDRDLMIPSFTVMSGISDSEARASILAMNKSYSLSIAPTIKSLLVLTAPKVKESPKEVTKEVVEDKEVTNIDLNDDLQDPKSIIEQNTKILEMVVESKIAEDLLQETKNIDNSESQEFTLTDLLFVAFVSILSGVLIALIYIQLKSRQSKKIDYDFEEAKDNSSSIQGLPKGLSIENNKDEQQLDLAVTYFEMGDLENSKSILDEIIRSSDNDKLKQDAQNLLDKFTK</sequence>
<dbReference type="AlphaFoldDB" id="A0A937ID80"/>
<reference evidence="3" key="1">
    <citation type="submission" date="2020-10" db="EMBL/GenBank/DDBJ databases">
        <title>Microbiome of the Black Sea water column analyzed by genome centric metagenomics.</title>
        <authorList>
            <person name="Cabello-Yeves P.J."/>
            <person name="Callieri C."/>
            <person name="Picazo A."/>
            <person name="Mehrshad M."/>
            <person name="Haro-Moreno J.M."/>
            <person name="Roda-Garcia J."/>
            <person name="Dzembekova N."/>
            <person name="Slabakova V."/>
            <person name="Slabakova N."/>
            <person name="Moncheva S."/>
            <person name="Rodriguez-Valera F."/>
        </authorList>
    </citation>
    <scope>NUCLEOTIDE SEQUENCE</scope>
    <source>
        <strain evidence="3">BS307-5m-G50</strain>
    </source>
</reference>
<feature type="transmembrane region" description="Helical" evidence="1">
    <location>
        <begin position="337"/>
        <end position="356"/>
    </location>
</feature>
<keyword evidence="1" id="KW-0812">Transmembrane</keyword>
<dbReference type="InterPro" id="IPR038440">
    <property type="entry name" value="FimV_C_sf"/>
</dbReference>
<dbReference type="Proteomes" id="UP000711391">
    <property type="component" value="Unassembled WGS sequence"/>
</dbReference>
<dbReference type="EMBL" id="JADHQD010000007">
    <property type="protein sequence ID" value="MBL6818129.1"/>
    <property type="molecule type" value="Genomic_DNA"/>
</dbReference>
<gene>
    <name evidence="3" type="ORF">ISQ64_01840</name>
</gene>
<name>A0A937ID80_9GAMM</name>
<dbReference type="NCBIfam" id="TIGR03504">
    <property type="entry name" value="FimV_Cterm"/>
    <property type="match status" value="1"/>
</dbReference>
<proteinExistence type="predicted"/>